<keyword evidence="2" id="KW-1185">Reference proteome</keyword>
<evidence type="ECO:0000313" key="2">
    <source>
        <dbReference type="Proteomes" id="UP000503447"/>
    </source>
</evidence>
<dbReference type="SUPFAM" id="SSF51621">
    <property type="entry name" value="Phosphoenolpyruvate/pyruvate domain"/>
    <property type="match status" value="1"/>
</dbReference>
<keyword evidence="1" id="KW-0808">Transferase</keyword>
<dbReference type="InterPro" id="IPR040442">
    <property type="entry name" value="Pyrv_kinase-like_dom_sf"/>
</dbReference>
<dbReference type="GO" id="GO:0008807">
    <property type="term" value="F:carboxyvinyl-carboxyphosphonate phosphorylmutase activity"/>
    <property type="evidence" value="ECO:0007669"/>
    <property type="project" value="UniProtKB-EC"/>
</dbReference>
<accession>A0A6M5YIS4</accession>
<sequence>MSQREKAAQFAALHVKGSPVVLYNAWDAGSAKAVAEAGAKAVATSSWAVAEAQGYRDGEHIPLELVERVVARIAGAIDVPVTADFEGGYSEDSDAVAENVSRLIDLGVVGINFEDRVVKGTGLYPGYRQVCRIEAIRGAAEKKGVGLFINARTDLFLGQTGDPARSIDEALKRARAYADAGASGFFVPGLRDEALIGRICDGVSLPVNVLVMDGVPPKERLAALGVARISYGHLPYVAAMSAVKEAALRALS</sequence>
<dbReference type="InterPro" id="IPR015813">
    <property type="entry name" value="Pyrv/PenolPyrv_kinase-like_dom"/>
</dbReference>
<dbReference type="AlphaFoldDB" id="A0A6M5YIS4"/>
<dbReference type="Pfam" id="PF13714">
    <property type="entry name" value="PEP_mutase"/>
    <property type="match status" value="1"/>
</dbReference>
<organism evidence="1 2">
    <name type="scientific">Frigoriglobus tundricola</name>
    <dbReference type="NCBI Taxonomy" id="2774151"/>
    <lineage>
        <taxon>Bacteria</taxon>
        <taxon>Pseudomonadati</taxon>
        <taxon>Planctomycetota</taxon>
        <taxon>Planctomycetia</taxon>
        <taxon>Gemmatales</taxon>
        <taxon>Gemmataceae</taxon>
        <taxon>Frigoriglobus</taxon>
    </lineage>
</organism>
<gene>
    <name evidence="1" type="ORF">FTUN_1462</name>
</gene>
<dbReference type="EMBL" id="CP053452">
    <property type="protein sequence ID" value="QJW93947.1"/>
    <property type="molecule type" value="Genomic_DNA"/>
</dbReference>
<name>A0A6M5YIS4_9BACT</name>
<dbReference type="RefSeq" id="WP_171470043.1">
    <property type="nucleotide sequence ID" value="NZ_CP053452.2"/>
</dbReference>
<protein>
    <submittedName>
        <fullName evidence="1">Putative carboxyvinyl-carboxyphosphonate phosphorylmutase</fullName>
        <ecNumber evidence="1">2.7.8.23</ecNumber>
    </submittedName>
</protein>
<dbReference type="PANTHER" id="PTHR42905">
    <property type="entry name" value="PHOSPHOENOLPYRUVATE CARBOXYLASE"/>
    <property type="match status" value="1"/>
</dbReference>
<evidence type="ECO:0000313" key="1">
    <source>
        <dbReference type="EMBL" id="QJW93947.1"/>
    </source>
</evidence>
<reference evidence="2" key="1">
    <citation type="submission" date="2020-05" db="EMBL/GenBank/DDBJ databases">
        <title>Frigoriglobus tundricola gen. nov., sp. nov., a psychrotolerant cellulolytic planctomycete of the family Gemmataceae with two divergent copies of 16S rRNA gene.</title>
        <authorList>
            <person name="Kulichevskaya I.S."/>
            <person name="Ivanova A.A."/>
            <person name="Naumoff D.G."/>
            <person name="Beletsky A.V."/>
            <person name="Rijpstra W.I.C."/>
            <person name="Sinninghe Damste J.S."/>
            <person name="Mardanov A.V."/>
            <person name="Ravin N.V."/>
            <person name="Dedysh S.N."/>
        </authorList>
    </citation>
    <scope>NUCLEOTIDE SEQUENCE [LARGE SCALE GENOMIC DNA]</scope>
    <source>
        <strain evidence="2">PL17</strain>
    </source>
</reference>
<dbReference type="KEGG" id="ftj:FTUN_1462"/>
<dbReference type="Gene3D" id="3.20.20.60">
    <property type="entry name" value="Phosphoenolpyruvate-binding domains"/>
    <property type="match status" value="1"/>
</dbReference>
<dbReference type="InterPro" id="IPR039556">
    <property type="entry name" value="ICL/PEPM"/>
</dbReference>
<dbReference type="Proteomes" id="UP000503447">
    <property type="component" value="Chromosome"/>
</dbReference>
<dbReference type="PANTHER" id="PTHR42905:SF16">
    <property type="entry name" value="CARBOXYPHOSPHONOENOLPYRUVATE PHOSPHONOMUTASE-LIKE PROTEIN (AFU_ORTHOLOGUE AFUA_5G07230)"/>
    <property type="match status" value="1"/>
</dbReference>
<dbReference type="CDD" id="cd00377">
    <property type="entry name" value="ICL_PEPM"/>
    <property type="match status" value="1"/>
</dbReference>
<dbReference type="EC" id="2.7.8.23" evidence="1"/>
<proteinExistence type="predicted"/>